<accession>A0ACB9JAG1</accession>
<reference evidence="2" key="1">
    <citation type="journal article" date="2022" name="Mol. Ecol. Resour.">
        <title>The genomes of chicory, endive, great burdock and yacon provide insights into Asteraceae palaeo-polyploidization history and plant inulin production.</title>
        <authorList>
            <person name="Fan W."/>
            <person name="Wang S."/>
            <person name="Wang H."/>
            <person name="Wang A."/>
            <person name="Jiang F."/>
            <person name="Liu H."/>
            <person name="Zhao H."/>
            <person name="Xu D."/>
            <person name="Zhang Y."/>
        </authorList>
    </citation>
    <scope>NUCLEOTIDE SEQUENCE [LARGE SCALE GENOMIC DNA]</scope>
    <source>
        <strain evidence="2">cv. Yunnan</strain>
    </source>
</reference>
<reference evidence="1 2" key="2">
    <citation type="journal article" date="2022" name="Mol. Ecol. Resour.">
        <title>The genomes of chicory, endive, great burdock and yacon provide insights into Asteraceae paleo-polyploidization history and plant inulin production.</title>
        <authorList>
            <person name="Fan W."/>
            <person name="Wang S."/>
            <person name="Wang H."/>
            <person name="Wang A."/>
            <person name="Jiang F."/>
            <person name="Liu H."/>
            <person name="Zhao H."/>
            <person name="Xu D."/>
            <person name="Zhang Y."/>
        </authorList>
    </citation>
    <scope>NUCLEOTIDE SEQUENCE [LARGE SCALE GENOMIC DNA]</scope>
    <source>
        <strain evidence="2">cv. Yunnan</strain>
        <tissue evidence="1">Leaves</tissue>
    </source>
</reference>
<keyword evidence="2" id="KW-1185">Reference proteome</keyword>
<protein>
    <submittedName>
        <fullName evidence="1">Uncharacterized protein</fullName>
    </submittedName>
</protein>
<dbReference type="Proteomes" id="UP001056120">
    <property type="component" value="Linkage Group LG04"/>
</dbReference>
<comment type="caution">
    <text evidence="1">The sequence shown here is derived from an EMBL/GenBank/DDBJ whole genome shotgun (WGS) entry which is preliminary data.</text>
</comment>
<evidence type="ECO:0000313" key="2">
    <source>
        <dbReference type="Proteomes" id="UP001056120"/>
    </source>
</evidence>
<evidence type="ECO:0000313" key="1">
    <source>
        <dbReference type="EMBL" id="KAI3817342.1"/>
    </source>
</evidence>
<dbReference type="EMBL" id="CM042021">
    <property type="protein sequence ID" value="KAI3817342.1"/>
    <property type="molecule type" value="Genomic_DNA"/>
</dbReference>
<name>A0ACB9JAG1_9ASTR</name>
<organism evidence="1 2">
    <name type="scientific">Smallanthus sonchifolius</name>
    <dbReference type="NCBI Taxonomy" id="185202"/>
    <lineage>
        <taxon>Eukaryota</taxon>
        <taxon>Viridiplantae</taxon>
        <taxon>Streptophyta</taxon>
        <taxon>Embryophyta</taxon>
        <taxon>Tracheophyta</taxon>
        <taxon>Spermatophyta</taxon>
        <taxon>Magnoliopsida</taxon>
        <taxon>eudicotyledons</taxon>
        <taxon>Gunneridae</taxon>
        <taxon>Pentapetalae</taxon>
        <taxon>asterids</taxon>
        <taxon>campanulids</taxon>
        <taxon>Asterales</taxon>
        <taxon>Asteraceae</taxon>
        <taxon>Asteroideae</taxon>
        <taxon>Heliantheae alliance</taxon>
        <taxon>Millerieae</taxon>
        <taxon>Smallanthus</taxon>
    </lineage>
</organism>
<proteinExistence type="predicted"/>
<gene>
    <name evidence="1" type="ORF">L1987_11132</name>
</gene>
<sequence length="93" mass="10395">MGDFSIHACDNCLHTYRTCFPQSERAAALATILAARERIKDNCNSSGEVGIKQTTATLKMQVLQKLMVVMWIDSISCDIENPSDPSVCRFHFL</sequence>